<evidence type="ECO:0000256" key="4">
    <source>
        <dbReference type="ARBA" id="ARBA00022801"/>
    </source>
</evidence>
<dbReference type="Pfam" id="PF05649">
    <property type="entry name" value="Peptidase_M13_N"/>
    <property type="match status" value="1"/>
</dbReference>
<evidence type="ECO:0000259" key="7">
    <source>
        <dbReference type="Pfam" id="PF01431"/>
    </source>
</evidence>
<evidence type="ECO:0000313" key="10">
    <source>
        <dbReference type="Proteomes" id="UP000442694"/>
    </source>
</evidence>
<comment type="caution">
    <text evidence="9">The sequence shown here is derived from an EMBL/GenBank/DDBJ whole genome shotgun (WGS) entry which is preliminary data.</text>
</comment>
<gene>
    <name evidence="9" type="ORF">GCL57_10440</name>
</gene>
<dbReference type="AlphaFoldDB" id="A0A833JEH2"/>
<reference evidence="9 10" key="1">
    <citation type="submission" date="2019-10" db="EMBL/GenBank/DDBJ databases">
        <title>New genus of Silvanigrellaceae.</title>
        <authorList>
            <person name="Pitt A."/>
            <person name="Hahn M.W."/>
        </authorList>
    </citation>
    <scope>NUCLEOTIDE SEQUENCE [LARGE SCALE GENOMIC DNA]</scope>
    <source>
        <strain evidence="9 10">33A1-SZDP</strain>
    </source>
</reference>
<evidence type="ECO:0000256" key="3">
    <source>
        <dbReference type="ARBA" id="ARBA00022723"/>
    </source>
</evidence>
<dbReference type="Pfam" id="PF01431">
    <property type="entry name" value="Peptidase_M13"/>
    <property type="match status" value="1"/>
</dbReference>
<protein>
    <submittedName>
        <fullName evidence="9">Uncharacterized protein</fullName>
    </submittedName>
</protein>
<evidence type="ECO:0000259" key="8">
    <source>
        <dbReference type="Pfam" id="PF05649"/>
    </source>
</evidence>
<dbReference type="InterPro" id="IPR018497">
    <property type="entry name" value="Peptidase_M13_C"/>
</dbReference>
<dbReference type="InterPro" id="IPR000718">
    <property type="entry name" value="Peptidase_M13"/>
</dbReference>
<evidence type="ECO:0000256" key="2">
    <source>
        <dbReference type="ARBA" id="ARBA00022670"/>
    </source>
</evidence>
<dbReference type="PANTHER" id="PTHR11733">
    <property type="entry name" value="ZINC METALLOPROTEASE FAMILY M13 NEPRILYSIN-RELATED"/>
    <property type="match status" value="1"/>
</dbReference>
<dbReference type="CDD" id="cd08662">
    <property type="entry name" value="M13"/>
    <property type="match status" value="1"/>
</dbReference>
<keyword evidence="5" id="KW-0862">Zinc</keyword>
<dbReference type="Gene3D" id="3.40.390.10">
    <property type="entry name" value="Collagenase (Catalytic Domain)"/>
    <property type="match status" value="1"/>
</dbReference>
<dbReference type="InterPro" id="IPR024079">
    <property type="entry name" value="MetalloPept_cat_dom_sf"/>
</dbReference>
<proteinExistence type="predicted"/>
<dbReference type="EMBL" id="WFLN01000007">
    <property type="protein sequence ID" value="KAB8029945.1"/>
    <property type="molecule type" value="Genomic_DNA"/>
</dbReference>
<keyword evidence="6" id="KW-0482">Metalloprotease</keyword>
<dbReference type="GO" id="GO:0005886">
    <property type="term" value="C:plasma membrane"/>
    <property type="evidence" value="ECO:0007669"/>
    <property type="project" value="TreeGrafter"/>
</dbReference>
<dbReference type="InterPro" id="IPR042089">
    <property type="entry name" value="Peptidase_M13_dom_2"/>
</dbReference>
<dbReference type="PRINTS" id="PR00786">
    <property type="entry name" value="NEPRILYSIN"/>
</dbReference>
<feature type="domain" description="Peptidase M13 N-terminal" evidence="8">
    <location>
        <begin position="55"/>
        <end position="421"/>
    </location>
</feature>
<dbReference type="GO" id="GO:0046872">
    <property type="term" value="F:metal ion binding"/>
    <property type="evidence" value="ECO:0007669"/>
    <property type="project" value="UniProtKB-KW"/>
</dbReference>
<evidence type="ECO:0000256" key="5">
    <source>
        <dbReference type="ARBA" id="ARBA00022833"/>
    </source>
</evidence>
<keyword evidence="2" id="KW-0645">Protease</keyword>
<evidence type="ECO:0000256" key="6">
    <source>
        <dbReference type="ARBA" id="ARBA00023049"/>
    </source>
</evidence>
<accession>A0A833JEH2</accession>
<keyword evidence="3" id="KW-0479">Metal-binding</keyword>
<sequence>MHIVVKNILSKCTLLTLFFFLNSCQSTQNAIKTIPDADFSIPNKREFQLNANVSPCRNFYDYVCSKEIEKFYLPESRSHYIFSFDDSHEKIKYQRYTYITYLNKLKDMSERQNMIKTFYDSCLNINSRKKEELAYLDLYFKKIKSLNRNQILEKFATDSLEGVHGLITLYQDSNPRNPYKRDLALSYDISLHIKEFYDNPQLMSDYEKVIENFFEKFQLINTKMLASYIIKFEKNIAQSFPTQAEIRELETKDNTIERKVIIQKYPNLYLNLILKNIPKQVTISNMLLKTFKALDLELKKASQDELHALTLWTNLSDNIIKYSYPDYYKTSEAFKSKYFGSAPVEEAITNQCISITSETLERSLDFEIVEKYYKNFPTERVKKLIYKIKNTTYERISHNKWLSQKAKKKALTKINKMTFQVLKPDNIKDWNLENIAHLKSDKFIENSELIKKNKFKKLLSEISTQRNKNEWGMSPLEINAYYEPTSNQFVMPLGILHPPFFDPEKSDIANLGAFGMLVAHEIGHSVDDQGSRYDENGVLAPWMNEKDLKLFKEKTQKIKNLFNLNGIDGELTLGENIADFVGVTNSFKTAFPNPKTSRISEQKDFYIQYARNWCWVATPKIREFLLKGDYHSPNEARVNLQMKLSKDFEKTFSCTTGDPMTLDDNDRIILW</sequence>
<comment type="cofactor">
    <cofactor evidence="1">
        <name>Zn(2+)</name>
        <dbReference type="ChEBI" id="CHEBI:29105"/>
    </cofactor>
</comment>
<keyword evidence="4" id="KW-0378">Hydrolase</keyword>
<dbReference type="SUPFAM" id="SSF55486">
    <property type="entry name" value="Metalloproteases ('zincins'), catalytic domain"/>
    <property type="match status" value="1"/>
</dbReference>
<dbReference type="InterPro" id="IPR008753">
    <property type="entry name" value="Peptidase_M13_N"/>
</dbReference>
<dbReference type="RefSeq" id="WP_152213287.1">
    <property type="nucleotide sequence ID" value="NZ_WFLN01000007.1"/>
</dbReference>
<feature type="domain" description="Peptidase M13 C-terminal" evidence="7">
    <location>
        <begin position="479"/>
        <end position="667"/>
    </location>
</feature>
<dbReference type="GO" id="GO:0016485">
    <property type="term" value="P:protein processing"/>
    <property type="evidence" value="ECO:0007669"/>
    <property type="project" value="TreeGrafter"/>
</dbReference>
<name>A0A833JEH2_9BACT</name>
<keyword evidence="10" id="KW-1185">Reference proteome</keyword>
<dbReference type="Proteomes" id="UP000442694">
    <property type="component" value="Unassembled WGS sequence"/>
</dbReference>
<organism evidence="9 10">
    <name type="scientific">Fluviispira multicolorata</name>
    <dbReference type="NCBI Taxonomy" id="2654512"/>
    <lineage>
        <taxon>Bacteria</taxon>
        <taxon>Pseudomonadati</taxon>
        <taxon>Bdellovibrionota</taxon>
        <taxon>Oligoflexia</taxon>
        <taxon>Silvanigrellales</taxon>
        <taxon>Silvanigrellaceae</taxon>
        <taxon>Fluviispira</taxon>
    </lineage>
</organism>
<dbReference type="Gene3D" id="1.10.1380.10">
    <property type="entry name" value="Neutral endopeptidase , domain2"/>
    <property type="match status" value="1"/>
</dbReference>
<dbReference type="PROSITE" id="PS51885">
    <property type="entry name" value="NEPRILYSIN"/>
    <property type="match status" value="1"/>
</dbReference>
<dbReference type="GO" id="GO:0004222">
    <property type="term" value="F:metalloendopeptidase activity"/>
    <property type="evidence" value="ECO:0007669"/>
    <property type="project" value="InterPro"/>
</dbReference>
<evidence type="ECO:0000313" key="9">
    <source>
        <dbReference type="EMBL" id="KAB8029945.1"/>
    </source>
</evidence>
<dbReference type="PANTHER" id="PTHR11733:SF240">
    <property type="entry name" value="GH14155P-RELATED"/>
    <property type="match status" value="1"/>
</dbReference>
<evidence type="ECO:0000256" key="1">
    <source>
        <dbReference type="ARBA" id="ARBA00001947"/>
    </source>
</evidence>